<dbReference type="AlphaFoldDB" id="A0A6B0U0E2"/>
<evidence type="ECO:0000313" key="1">
    <source>
        <dbReference type="EMBL" id="MXU82230.1"/>
    </source>
</evidence>
<dbReference type="EMBL" id="GIFC01000147">
    <property type="protein sequence ID" value="MXU82230.1"/>
    <property type="molecule type" value="Transcribed_RNA"/>
</dbReference>
<proteinExistence type="predicted"/>
<name>A0A6B0U0E2_IXORI</name>
<protein>
    <submittedName>
        <fullName evidence="1">Uncharacterized protein</fullName>
    </submittedName>
</protein>
<accession>A0A6B0U0E2</accession>
<sequence length="67" mass="7530">MSLALALLWHAIATPNFGIFEIPELCVALAVMALVWHYFGTPVVDQRKAKLWRVPNTEIRRCSGSYG</sequence>
<reference evidence="1" key="1">
    <citation type="submission" date="2019-12" db="EMBL/GenBank/DDBJ databases">
        <title>An insight into the sialome of adult female Ixodes ricinus ticks feeding for 6 days.</title>
        <authorList>
            <person name="Perner J."/>
            <person name="Ribeiro J.M.C."/>
        </authorList>
    </citation>
    <scope>NUCLEOTIDE SEQUENCE</scope>
    <source>
        <strain evidence="1">Semi-engorged</strain>
        <tissue evidence="1">Salivary glands</tissue>
    </source>
</reference>
<organism evidence="1">
    <name type="scientific">Ixodes ricinus</name>
    <name type="common">Common tick</name>
    <name type="synonym">Acarus ricinus</name>
    <dbReference type="NCBI Taxonomy" id="34613"/>
    <lineage>
        <taxon>Eukaryota</taxon>
        <taxon>Metazoa</taxon>
        <taxon>Ecdysozoa</taxon>
        <taxon>Arthropoda</taxon>
        <taxon>Chelicerata</taxon>
        <taxon>Arachnida</taxon>
        <taxon>Acari</taxon>
        <taxon>Parasitiformes</taxon>
        <taxon>Ixodida</taxon>
        <taxon>Ixodoidea</taxon>
        <taxon>Ixodidae</taxon>
        <taxon>Ixodinae</taxon>
        <taxon>Ixodes</taxon>
    </lineage>
</organism>